<evidence type="ECO:0000256" key="3">
    <source>
        <dbReference type="ARBA" id="ARBA00022475"/>
    </source>
</evidence>
<dbReference type="InterPro" id="IPR022645">
    <property type="entry name" value="SecD/SecF_bac"/>
</dbReference>
<evidence type="ECO:0000256" key="6">
    <source>
        <dbReference type="ARBA" id="ARBA00022989"/>
    </source>
</evidence>
<dbReference type="GO" id="GO:0006605">
    <property type="term" value="P:protein targeting"/>
    <property type="evidence" value="ECO:0007669"/>
    <property type="project" value="UniProtKB-UniRule"/>
</dbReference>
<sequence>MRQWFDIIKYRRWFFLLSGTITVLGLLAFAFFGFNLGTDFKAGSLVQLDLGQPVRTSQVAQMFTQNGFSGEQNAITLASATAGSPNNIAQVRFGIQLTPAQVAKIDKLEKQYFPKSHGNTTQMVDPIVATQTSHKAVYAVLLASLFIVIYVTVRFEFRFAVSAIVALFHDAFIVMSFFALFHLQIDLTFVAAILTIVGYSINDTIVIFDRIRENQRITKPRTFDELERLVNKSLWQTMTRSINTVLTVLIAALLLYFFGGVSIRTFTLALIIGLISGAYSSIFIASPIWVVWKAREFKKKQKKSATETA</sequence>
<dbReference type="Pfam" id="PF07549">
    <property type="entry name" value="Sec_GG"/>
    <property type="match status" value="1"/>
</dbReference>
<evidence type="ECO:0000256" key="2">
    <source>
        <dbReference type="ARBA" id="ARBA00022448"/>
    </source>
</evidence>
<dbReference type="InterPro" id="IPR055344">
    <property type="entry name" value="SecD_SecF_C_bact"/>
</dbReference>
<evidence type="ECO:0000256" key="5">
    <source>
        <dbReference type="ARBA" id="ARBA00022927"/>
    </source>
</evidence>
<comment type="similarity">
    <text evidence="11">In the N-terminal section; belongs to the SecD/SecF family. SecD subfamily.</text>
</comment>
<comment type="similarity">
    <text evidence="10">In the C-terminal section; belongs to the SecD/SecF family. SecF subfamily.</text>
</comment>
<comment type="subcellular location">
    <subcellularLocation>
        <location evidence="1 12">Cell membrane</location>
        <topology evidence="1 12">Multi-pass membrane protein</topology>
    </subcellularLocation>
</comment>
<evidence type="ECO:0000256" key="9">
    <source>
        <dbReference type="ARBA" id="ARBA00059018"/>
    </source>
</evidence>
<keyword evidence="8 12" id="KW-0472">Membrane</keyword>
<evidence type="ECO:0000313" key="14">
    <source>
        <dbReference type="EMBL" id="QSO46232.1"/>
    </source>
</evidence>
<evidence type="ECO:0000256" key="8">
    <source>
        <dbReference type="ARBA" id="ARBA00023136"/>
    </source>
</evidence>
<protein>
    <recommendedName>
        <fullName evidence="12">Protein-export membrane protein SecF</fullName>
    </recommendedName>
</protein>
<keyword evidence="4 12" id="KW-0812">Transmembrane</keyword>
<dbReference type="EMBL" id="CP071182">
    <property type="protein sequence ID" value="QSO46232.1"/>
    <property type="molecule type" value="Genomic_DNA"/>
</dbReference>
<dbReference type="InterPro" id="IPR022646">
    <property type="entry name" value="SecD/SecF_CS"/>
</dbReference>
<dbReference type="HAMAP" id="MF_01464_B">
    <property type="entry name" value="SecF_B"/>
    <property type="match status" value="1"/>
</dbReference>
<feature type="transmembrane region" description="Helical" evidence="12">
    <location>
        <begin position="12"/>
        <end position="34"/>
    </location>
</feature>
<dbReference type="PANTHER" id="PTHR30081">
    <property type="entry name" value="PROTEIN-EXPORT MEMBRANE PROTEIN SEC"/>
    <property type="match status" value="1"/>
</dbReference>
<organism evidence="14 15">
    <name type="scientific">Alicyclobacillus mengziensis</name>
    <dbReference type="NCBI Taxonomy" id="2931921"/>
    <lineage>
        <taxon>Bacteria</taxon>
        <taxon>Bacillati</taxon>
        <taxon>Bacillota</taxon>
        <taxon>Bacilli</taxon>
        <taxon>Bacillales</taxon>
        <taxon>Alicyclobacillaceae</taxon>
        <taxon>Alicyclobacillus</taxon>
    </lineage>
</organism>
<keyword evidence="2 12" id="KW-0813">Transport</keyword>
<reference evidence="14 15" key="1">
    <citation type="submission" date="2021-02" db="EMBL/GenBank/DDBJ databases">
        <title>Alicyclobacillus curvatus sp. nov. and Alicyclobacillus mengziensis sp. nov., two acidophilic bacteria isolated from acid mine drainage.</title>
        <authorList>
            <person name="Huang Y."/>
        </authorList>
    </citation>
    <scope>NUCLEOTIDE SEQUENCE [LARGE SCALE GENOMIC DNA]</scope>
    <source>
        <strain evidence="14 15">S30H14</strain>
    </source>
</reference>
<dbReference type="Gene3D" id="1.20.1640.10">
    <property type="entry name" value="Multidrug efflux transporter AcrB transmembrane domain"/>
    <property type="match status" value="1"/>
</dbReference>
<feature type="transmembrane region" description="Helical" evidence="12">
    <location>
        <begin position="269"/>
        <end position="292"/>
    </location>
</feature>
<evidence type="ECO:0000256" key="12">
    <source>
        <dbReference type="HAMAP-Rule" id="MF_01464"/>
    </source>
</evidence>
<keyword evidence="7 12" id="KW-0811">Translocation</keyword>
<comment type="function">
    <text evidence="9 12">Part of the Sec protein translocase complex. Interacts with the SecYEG preprotein conducting channel. SecDF uses the proton motive force (PMF) to complete protein translocation after the ATP-dependent function of SecA.</text>
</comment>
<dbReference type="KEGG" id="afx:JZ786_17215"/>
<evidence type="ECO:0000256" key="7">
    <source>
        <dbReference type="ARBA" id="ARBA00023010"/>
    </source>
</evidence>
<dbReference type="RefSeq" id="WP_206655601.1">
    <property type="nucleotide sequence ID" value="NZ_CP071182.1"/>
</dbReference>
<dbReference type="PRINTS" id="PR01755">
    <property type="entry name" value="SECFTRNLCASE"/>
</dbReference>
<dbReference type="GO" id="GO:0005886">
    <property type="term" value="C:plasma membrane"/>
    <property type="evidence" value="ECO:0007669"/>
    <property type="project" value="UniProtKB-SubCell"/>
</dbReference>
<dbReference type="PANTHER" id="PTHR30081:SF8">
    <property type="entry name" value="PROTEIN TRANSLOCASE SUBUNIT SECF"/>
    <property type="match status" value="1"/>
</dbReference>
<evidence type="ECO:0000313" key="15">
    <source>
        <dbReference type="Proteomes" id="UP000663505"/>
    </source>
</evidence>
<dbReference type="GO" id="GO:0065002">
    <property type="term" value="P:intracellular protein transmembrane transport"/>
    <property type="evidence" value="ECO:0007669"/>
    <property type="project" value="UniProtKB-UniRule"/>
</dbReference>
<proteinExistence type="inferred from homology"/>
<evidence type="ECO:0000256" key="4">
    <source>
        <dbReference type="ARBA" id="ARBA00022692"/>
    </source>
</evidence>
<feature type="transmembrane region" description="Helical" evidence="12">
    <location>
        <begin position="136"/>
        <end position="153"/>
    </location>
</feature>
<feature type="domain" description="Protein export membrane protein SecD/SecF C-terminal" evidence="13">
    <location>
        <begin position="108"/>
        <end position="294"/>
    </location>
</feature>
<dbReference type="GO" id="GO:0043952">
    <property type="term" value="P:protein transport by the Sec complex"/>
    <property type="evidence" value="ECO:0007669"/>
    <property type="project" value="UniProtKB-UniRule"/>
</dbReference>
<evidence type="ECO:0000256" key="10">
    <source>
        <dbReference type="ARBA" id="ARBA00060856"/>
    </source>
</evidence>
<comment type="similarity">
    <text evidence="12">Belongs to the SecD/SecF family. SecF subfamily.</text>
</comment>
<keyword evidence="3 12" id="KW-1003">Cell membrane</keyword>
<dbReference type="FunFam" id="1.20.1640.10:FF:000024">
    <property type="entry name" value="Multifunctional fusion protein"/>
    <property type="match status" value="1"/>
</dbReference>
<evidence type="ECO:0000256" key="1">
    <source>
        <dbReference type="ARBA" id="ARBA00004651"/>
    </source>
</evidence>
<keyword evidence="5 12" id="KW-0653">Protein transport</keyword>
<dbReference type="SUPFAM" id="SSF82866">
    <property type="entry name" value="Multidrug efflux transporter AcrB transmembrane domain"/>
    <property type="match status" value="1"/>
</dbReference>
<accession>A0A9X7Z5D6</accession>
<comment type="subunit">
    <text evidence="12">Forms a complex with SecD. Part of the essential Sec protein translocation apparatus which comprises SecA, SecYEG and auxiliary proteins SecDF. Other proteins may also be involved.</text>
</comment>
<dbReference type="Proteomes" id="UP000663505">
    <property type="component" value="Chromosome"/>
</dbReference>
<dbReference type="GO" id="GO:0015450">
    <property type="term" value="F:protein-transporting ATPase activity"/>
    <property type="evidence" value="ECO:0007669"/>
    <property type="project" value="InterPro"/>
</dbReference>
<feature type="transmembrane region" description="Helical" evidence="12">
    <location>
        <begin position="242"/>
        <end position="263"/>
    </location>
</feature>
<feature type="transmembrane region" description="Helical" evidence="12">
    <location>
        <begin position="160"/>
        <end position="181"/>
    </location>
</feature>
<dbReference type="AlphaFoldDB" id="A0A9X7Z5D6"/>
<dbReference type="InterPro" id="IPR048634">
    <property type="entry name" value="SecD_SecF_C"/>
</dbReference>
<dbReference type="InterPro" id="IPR022813">
    <property type="entry name" value="SecD/SecF_arch_bac"/>
</dbReference>
<dbReference type="Pfam" id="PF02355">
    <property type="entry name" value="SecD_SecF_C"/>
    <property type="match status" value="1"/>
</dbReference>
<dbReference type="NCBIfam" id="TIGR00916">
    <property type="entry name" value="2A0604s01"/>
    <property type="match status" value="1"/>
</dbReference>
<keyword evidence="15" id="KW-1185">Reference proteome</keyword>
<name>A0A9X7Z5D6_9BACL</name>
<dbReference type="InterPro" id="IPR005665">
    <property type="entry name" value="SecF_bac"/>
</dbReference>
<gene>
    <name evidence="12 14" type="primary">secF</name>
    <name evidence="14" type="ORF">JZ786_17215</name>
</gene>
<evidence type="ECO:0000259" key="13">
    <source>
        <dbReference type="Pfam" id="PF02355"/>
    </source>
</evidence>
<feature type="transmembrane region" description="Helical" evidence="12">
    <location>
        <begin position="187"/>
        <end position="208"/>
    </location>
</feature>
<evidence type="ECO:0000256" key="11">
    <source>
        <dbReference type="ARBA" id="ARBA00061053"/>
    </source>
</evidence>
<keyword evidence="6 12" id="KW-1133">Transmembrane helix</keyword>
<dbReference type="NCBIfam" id="TIGR00966">
    <property type="entry name" value="transloc_SecF"/>
    <property type="match status" value="1"/>
</dbReference>